<gene>
    <name evidence="1" type="ordered locus">CLIBASIA_05185</name>
</gene>
<dbReference type="OrthoDB" id="7223544at2"/>
<evidence type="ECO:0000313" key="1">
    <source>
        <dbReference type="EMBL" id="ACT57608.1"/>
    </source>
</evidence>
<accession>C6XGV5</accession>
<dbReference type="GeneID" id="93077358"/>
<reference evidence="1 2" key="2">
    <citation type="journal article" date="2011" name="Appl. Environ. Microbiol.">
        <title>Diversity and plasticity of the intracellular plant pathogen and insect symbiont, 'Candidatus Liberibacter asiaticus', revealed by hyper variable prophage genes with intragenic tandem repeats.</title>
        <authorList>
            <person name="Zhou L."/>
            <person name="Powell C.A."/>
            <person name="Hoffman M.T."/>
            <person name="Li W."/>
            <person name="Fan G."/>
            <person name="Liu B."/>
            <person name="Lin H."/>
            <person name="Duan Y."/>
        </authorList>
    </citation>
    <scope>NUCLEOTIDE SEQUENCE [LARGE SCALE GENOMIC DNA]</scope>
    <source>
        <strain evidence="2">psy62</strain>
    </source>
</reference>
<protein>
    <submittedName>
        <fullName evidence="1">Uncharacterized protein</fullName>
    </submittedName>
</protein>
<dbReference type="AlphaFoldDB" id="C6XGV5"/>
<organism evidence="1 2">
    <name type="scientific">Liberibacter asiaticus (strain psy62)</name>
    <dbReference type="NCBI Taxonomy" id="537021"/>
    <lineage>
        <taxon>Bacteria</taxon>
        <taxon>Pseudomonadati</taxon>
        <taxon>Pseudomonadota</taxon>
        <taxon>Alphaproteobacteria</taxon>
        <taxon>Hyphomicrobiales</taxon>
        <taxon>Rhizobiaceae</taxon>
        <taxon>Liberibacter</taxon>
    </lineage>
</organism>
<dbReference type="HOGENOM" id="CLU_2536338_0_0_5"/>
<evidence type="ECO:0000313" key="2">
    <source>
        <dbReference type="Proteomes" id="UP000002744"/>
    </source>
</evidence>
<dbReference type="STRING" id="537021.CLIBASIA_05185"/>
<dbReference type="EMBL" id="CP001677">
    <property type="protein sequence ID" value="ACT57608.1"/>
    <property type="molecule type" value="Genomic_DNA"/>
</dbReference>
<name>C6XGV5_LIBAP</name>
<dbReference type="RefSeq" id="WP_015824979.1">
    <property type="nucleotide sequence ID" value="NC_012985.3"/>
</dbReference>
<dbReference type="Proteomes" id="UP000002744">
    <property type="component" value="Chromosome"/>
</dbReference>
<reference evidence="1 2" key="1">
    <citation type="journal article" date="2009" name="Mol. Plant Microbe Interact.">
        <title>Complete genome sequence of citrus huanglongbing bacterium, 'Candidatus Liberibacter asiaticus' obtained through metagenomics.</title>
        <authorList>
            <person name="Duan Y."/>
            <person name="Zhou L."/>
            <person name="Hall D.G."/>
            <person name="Li W."/>
            <person name="Doddapaneni H."/>
            <person name="Lin H."/>
            <person name="Liu L."/>
            <person name="Vahling C.M."/>
            <person name="Gabriel D.W."/>
            <person name="Williams K.P."/>
            <person name="Dickerman A."/>
            <person name="Sun Y."/>
            <person name="Gottwald T."/>
        </authorList>
    </citation>
    <scope>NUCLEOTIDE SEQUENCE [LARGE SCALE GENOMIC DNA]</scope>
    <source>
        <strain evidence="2">psy62</strain>
    </source>
</reference>
<proteinExistence type="predicted"/>
<dbReference type="KEGG" id="las:CLIBASIA_05185"/>
<sequence>MKSGEWVTFQYTTPDKTFLIALNGQDERQIYNGNNCKSSLLPIICAGHNQNNPVYFSYGWFFKNRQWYIASDSMDAWTCQLKL</sequence>